<name>A0AAV1CVN8_OLDCO</name>
<feature type="domain" description="At1g61320/AtMIF1 LRR" evidence="1">
    <location>
        <begin position="130"/>
        <end position="237"/>
    </location>
</feature>
<dbReference type="InterPro" id="IPR055357">
    <property type="entry name" value="LRR_At1g61320_AtMIF1"/>
</dbReference>
<keyword evidence="3" id="KW-1185">Reference proteome</keyword>
<dbReference type="InterPro" id="IPR053772">
    <property type="entry name" value="At1g61320/At1g61330-like"/>
</dbReference>
<sequence length="350" mass="40044">MDLKKQKVTNGWENRRIEILPRDGNTCGGLPLGVLDFDLDCFSKASRAKYKKNCSPDFVSLVNRILKLHQAPSVDKFIVRCDEVPWDSSSSSDCIADWVQFAIQQDVRVIEWNLDTEYFSSFRFPDLEKFLSVARVRKILSLTSLTLSWISIEQDMMEFLLSNSPILQHLKLDNLRGPTSLNIKACPSPNSLVVSCCFSLSKISISAPELFSFHFTGVLYERLIARGAKIDYENVTCCLRSGIVQQFGYIAIFKRYFKCRNQLKKLVLRLNTHGFKAADPHGYQSFRAKELLKTYRHEHLRVVKLINSGLYGTEFRFVLYLLQMATSVEKVVIKPGRGDSCCNRYTTCGE</sequence>
<reference evidence="2" key="1">
    <citation type="submission" date="2023-03" db="EMBL/GenBank/DDBJ databases">
        <authorList>
            <person name="Julca I."/>
        </authorList>
    </citation>
    <scope>NUCLEOTIDE SEQUENCE</scope>
</reference>
<dbReference type="EMBL" id="OX459120">
    <property type="protein sequence ID" value="CAI9098537.1"/>
    <property type="molecule type" value="Genomic_DNA"/>
</dbReference>
<dbReference type="PANTHER" id="PTHR34145:SF28">
    <property type="entry name" value="F-BOX DOMAIN-CONTAINING PROTEIN"/>
    <property type="match status" value="1"/>
</dbReference>
<dbReference type="Pfam" id="PF23622">
    <property type="entry name" value="LRR_At1g61320_AtMIF1"/>
    <property type="match status" value="1"/>
</dbReference>
<protein>
    <submittedName>
        <fullName evidence="2">OLC1v1035202C1</fullName>
    </submittedName>
</protein>
<gene>
    <name evidence="2" type="ORF">OLC1_LOCUS8720</name>
</gene>
<dbReference type="Proteomes" id="UP001161247">
    <property type="component" value="Chromosome 3"/>
</dbReference>
<evidence type="ECO:0000259" key="1">
    <source>
        <dbReference type="Pfam" id="PF23622"/>
    </source>
</evidence>
<accession>A0AAV1CVN8</accession>
<dbReference type="PANTHER" id="PTHR34145">
    <property type="entry name" value="OS02G0105600 PROTEIN"/>
    <property type="match status" value="1"/>
</dbReference>
<proteinExistence type="predicted"/>
<organism evidence="2 3">
    <name type="scientific">Oldenlandia corymbosa var. corymbosa</name>
    <dbReference type="NCBI Taxonomy" id="529605"/>
    <lineage>
        <taxon>Eukaryota</taxon>
        <taxon>Viridiplantae</taxon>
        <taxon>Streptophyta</taxon>
        <taxon>Embryophyta</taxon>
        <taxon>Tracheophyta</taxon>
        <taxon>Spermatophyta</taxon>
        <taxon>Magnoliopsida</taxon>
        <taxon>eudicotyledons</taxon>
        <taxon>Gunneridae</taxon>
        <taxon>Pentapetalae</taxon>
        <taxon>asterids</taxon>
        <taxon>lamiids</taxon>
        <taxon>Gentianales</taxon>
        <taxon>Rubiaceae</taxon>
        <taxon>Rubioideae</taxon>
        <taxon>Spermacoceae</taxon>
        <taxon>Hedyotis-Oldenlandia complex</taxon>
        <taxon>Oldenlandia</taxon>
    </lineage>
</organism>
<evidence type="ECO:0000313" key="2">
    <source>
        <dbReference type="EMBL" id="CAI9098537.1"/>
    </source>
</evidence>
<evidence type="ECO:0000313" key="3">
    <source>
        <dbReference type="Proteomes" id="UP001161247"/>
    </source>
</evidence>
<dbReference type="AlphaFoldDB" id="A0AAV1CVN8"/>